<dbReference type="AlphaFoldDB" id="A0AAV4TND4"/>
<organism evidence="1 2">
    <name type="scientific">Caerostris extrusa</name>
    <name type="common">Bark spider</name>
    <name type="synonym">Caerostris bankana</name>
    <dbReference type="NCBI Taxonomy" id="172846"/>
    <lineage>
        <taxon>Eukaryota</taxon>
        <taxon>Metazoa</taxon>
        <taxon>Ecdysozoa</taxon>
        <taxon>Arthropoda</taxon>
        <taxon>Chelicerata</taxon>
        <taxon>Arachnida</taxon>
        <taxon>Araneae</taxon>
        <taxon>Araneomorphae</taxon>
        <taxon>Entelegynae</taxon>
        <taxon>Araneoidea</taxon>
        <taxon>Araneidae</taxon>
        <taxon>Caerostris</taxon>
    </lineage>
</organism>
<accession>A0AAV4TND4</accession>
<dbReference type="EMBL" id="BPLR01011594">
    <property type="protein sequence ID" value="GIY47569.1"/>
    <property type="molecule type" value="Genomic_DNA"/>
</dbReference>
<reference evidence="1 2" key="1">
    <citation type="submission" date="2021-06" db="EMBL/GenBank/DDBJ databases">
        <title>Caerostris extrusa draft genome.</title>
        <authorList>
            <person name="Kono N."/>
            <person name="Arakawa K."/>
        </authorList>
    </citation>
    <scope>NUCLEOTIDE SEQUENCE [LARGE SCALE GENOMIC DNA]</scope>
</reference>
<gene>
    <name evidence="1" type="ORF">CEXT_636201</name>
</gene>
<sequence length="100" mass="11174">MSSNTLWACWPVLQSQPSLEDPGCAELSLPPLWQAGCSLHKYRAYNDNGNTFRVGQQPPRRCQPAQLFHASIPSWHHPVLSHAGLRDVECMSSAPGWNIH</sequence>
<name>A0AAV4TND4_CAEEX</name>
<evidence type="ECO:0000313" key="1">
    <source>
        <dbReference type="EMBL" id="GIY47569.1"/>
    </source>
</evidence>
<comment type="caution">
    <text evidence="1">The sequence shown here is derived from an EMBL/GenBank/DDBJ whole genome shotgun (WGS) entry which is preliminary data.</text>
</comment>
<keyword evidence="2" id="KW-1185">Reference proteome</keyword>
<proteinExistence type="predicted"/>
<protein>
    <submittedName>
        <fullName evidence="1">Uncharacterized protein</fullName>
    </submittedName>
</protein>
<dbReference type="Proteomes" id="UP001054945">
    <property type="component" value="Unassembled WGS sequence"/>
</dbReference>
<evidence type="ECO:0000313" key="2">
    <source>
        <dbReference type="Proteomes" id="UP001054945"/>
    </source>
</evidence>